<dbReference type="PANTHER" id="PTHR30055">
    <property type="entry name" value="HTH-TYPE TRANSCRIPTIONAL REGULATOR RUTR"/>
    <property type="match status" value="1"/>
</dbReference>
<evidence type="ECO:0000256" key="4">
    <source>
        <dbReference type="PROSITE-ProRule" id="PRU00335"/>
    </source>
</evidence>
<evidence type="ECO:0000256" key="1">
    <source>
        <dbReference type="ARBA" id="ARBA00023015"/>
    </source>
</evidence>
<protein>
    <submittedName>
        <fullName evidence="6">Helix-turn-helix domain-containing protein</fullName>
    </submittedName>
</protein>
<dbReference type="SUPFAM" id="SSF46689">
    <property type="entry name" value="Homeodomain-like"/>
    <property type="match status" value="1"/>
</dbReference>
<evidence type="ECO:0000313" key="7">
    <source>
        <dbReference type="Proteomes" id="UP001183246"/>
    </source>
</evidence>
<reference evidence="7" key="1">
    <citation type="submission" date="2023-07" db="EMBL/GenBank/DDBJ databases">
        <title>30 novel species of actinomycetes from the DSMZ collection.</title>
        <authorList>
            <person name="Nouioui I."/>
        </authorList>
    </citation>
    <scope>NUCLEOTIDE SEQUENCE [LARGE SCALE GENOMIC DNA]</scope>
    <source>
        <strain evidence="7">DSM 44938</strain>
    </source>
</reference>
<sequence length="367" mass="38870">MARLTRAQQQKRTRAAVLAAAAEEFGERGYAEAKVDRIAERAELTRGAVYSNFPSKRALYLAVLLDSIEPPDGSEPPPALELAEALGAFARVWLERLPLTGDTDARGHLRLRSLAGVFDDERGRTALARVLRLEGLLLGRALESRAAHRPGARRVRMAELVLTLLNGAGHLAAAAPGFGDPFDAVRACRHLAGLDLADAWDPPHLPYITPAQAVRDAWLPPAGLSDRLTGRRIAFDNDGVIAVLGTGRLAAAEEAVRAARPGEQVAVAVVTDDPAEIGRLVRLRIGDLTGCLRRVFGTDAWPCLRLVLDDDATALATALGIRGGDDTEAAVRVRAGTVLARAEGRGAGHAVAAAGDLAIRHSGEAAR</sequence>
<dbReference type="RefSeq" id="WP_311706986.1">
    <property type="nucleotide sequence ID" value="NZ_JAVREL010000016.1"/>
</dbReference>
<feature type="DNA-binding region" description="H-T-H motif" evidence="4">
    <location>
        <begin position="34"/>
        <end position="53"/>
    </location>
</feature>
<evidence type="ECO:0000313" key="6">
    <source>
        <dbReference type="EMBL" id="MDT0345855.1"/>
    </source>
</evidence>
<comment type="caution">
    <text evidence="6">The sequence shown here is derived from an EMBL/GenBank/DDBJ whole genome shotgun (WGS) entry which is preliminary data.</text>
</comment>
<dbReference type="PANTHER" id="PTHR30055:SF234">
    <property type="entry name" value="HTH-TYPE TRANSCRIPTIONAL REGULATOR BETI"/>
    <property type="match status" value="1"/>
</dbReference>
<evidence type="ECO:0000259" key="5">
    <source>
        <dbReference type="PROSITE" id="PS50977"/>
    </source>
</evidence>
<accession>A0ABU2MW87</accession>
<name>A0ABU2MW87_9ACTN</name>
<dbReference type="PRINTS" id="PR00455">
    <property type="entry name" value="HTHTETR"/>
</dbReference>
<dbReference type="Pfam" id="PF00440">
    <property type="entry name" value="TetR_N"/>
    <property type="match status" value="1"/>
</dbReference>
<dbReference type="Gene3D" id="1.10.357.10">
    <property type="entry name" value="Tetracycline Repressor, domain 2"/>
    <property type="match status" value="1"/>
</dbReference>
<proteinExistence type="predicted"/>
<keyword evidence="1" id="KW-0805">Transcription regulation</keyword>
<evidence type="ECO:0000256" key="2">
    <source>
        <dbReference type="ARBA" id="ARBA00023125"/>
    </source>
</evidence>
<dbReference type="InterPro" id="IPR050109">
    <property type="entry name" value="HTH-type_TetR-like_transc_reg"/>
</dbReference>
<dbReference type="InterPro" id="IPR001647">
    <property type="entry name" value="HTH_TetR"/>
</dbReference>
<dbReference type="PROSITE" id="PS50977">
    <property type="entry name" value="HTH_TETR_2"/>
    <property type="match status" value="1"/>
</dbReference>
<keyword evidence="7" id="KW-1185">Reference proteome</keyword>
<keyword evidence="2 4" id="KW-0238">DNA-binding</keyword>
<evidence type="ECO:0000256" key="3">
    <source>
        <dbReference type="ARBA" id="ARBA00023163"/>
    </source>
</evidence>
<keyword evidence="3" id="KW-0804">Transcription</keyword>
<dbReference type="InterPro" id="IPR009057">
    <property type="entry name" value="Homeodomain-like_sf"/>
</dbReference>
<dbReference type="EMBL" id="JAVREL010000016">
    <property type="protein sequence ID" value="MDT0345855.1"/>
    <property type="molecule type" value="Genomic_DNA"/>
</dbReference>
<gene>
    <name evidence="6" type="ORF">RM590_25160</name>
</gene>
<feature type="domain" description="HTH tetR-type" evidence="5">
    <location>
        <begin position="11"/>
        <end position="71"/>
    </location>
</feature>
<organism evidence="6 7">
    <name type="scientific">Streptomyces litchfieldiae</name>
    <dbReference type="NCBI Taxonomy" id="3075543"/>
    <lineage>
        <taxon>Bacteria</taxon>
        <taxon>Bacillati</taxon>
        <taxon>Actinomycetota</taxon>
        <taxon>Actinomycetes</taxon>
        <taxon>Kitasatosporales</taxon>
        <taxon>Streptomycetaceae</taxon>
        <taxon>Streptomyces</taxon>
    </lineage>
</organism>
<dbReference type="Proteomes" id="UP001183246">
    <property type="component" value="Unassembled WGS sequence"/>
</dbReference>